<dbReference type="Proteomes" id="UP001151760">
    <property type="component" value="Unassembled WGS sequence"/>
</dbReference>
<comment type="caution">
    <text evidence="1">The sequence shown here is derived from an EMBL/GenBank/DDBJ whole genome shotgun (WGS) entry which is preliminary data.</text>
</comment>
<sequence>MQVIGAVIGGEIVLVEEDQAVAILYKFIPSPLLELIHSNYGGLKSPLGVKSFQKVKDPCLSDSVCTWSNVACNSRVPSARVLAVAVCQNCLTRESQIVGLEVKAYLRLEPLRKSTISANPALSSGLRKNPT</sequence>
<evidence type="ECO:0000313" key="2">
    <source>
        <dbReference type="Proteomes" id="UP001151760"/>
    </source>
</evidence>
<reference evidence="1" key="2">
    <citation type="submission" date="2022-01" db="EMBL/GenBank/DDBJ databases">
        <authorList>
            <person name="Yamashiro T."/>
            <person name="Shiraishi A."/>
            <person name="Satake H."/>
            <person name="Nakayama K."/>
        </authorList>
    </citation>
    <scope>NUCLEOTIDE SEQUENCE</scope>
</reference>
<organism evidence="1 2">
    <name type="scientific">Tanacetum coccineum</name>
    <dbReference type="NCBI Taxonomy" id="301880"/>
    <lineage>
        <taxon>Eukaryota</taxon>
        <taxon>Viridiplantae</taxon>
        <taxon>Streptophyta</taxon>
        <taxon>Embryophyta</taxon>
        <taxon>Tracheophyta</taxon>
        <taxon>Spermatophyta</taxon>
        <taxon>Magnoliopsida</taxon>
        <taxon>eudicotyledons</taxon>
        <taxon>Gunneridae</taxon>
        <taxon>Pentapetalae</taxon>
        <taxon>asterids</taxon>
        <taxon>campanulids</taxon>
        <taxon>Asterales</taxon>
        <taxon>Asteraceae</taxon>
        <taxon>Asteroideae</taxon>
        <taxon>Anthemideae</taxon>
        <taxon>Anthemidinae</taxon>
        <taxon>Tanacetum</taxon>
    </lineage>
</organism>
<name>A0ABQ4XRT0_9ASTR</name>
<keyword evidence="2" id="KW-1185">Reference proteome</keyword>
<protein>
    <submittedName>
        <fullName evidence="1">Uncharacterized protein</fullName>
    </submittedName>
</protein>
<dbReference type="EMBL" id="BQNB010009766">
    <property type="protein sequence ID" value="GJS68104.1"/>
    <property type="molecule type" value="Genomic_DNA"/>
</dbReference>
<reference evidence="1" key="1">
    <citation type="journal article" date="2022" name="Int. J. Mol. Sci.">
        <title>Draft Genome of Tanacetum Coccineum: Genomic Comparison of Closely Related Tanacetum-Family Plants.</title>
        <authorList>
            <person name="Yamashiro T."/>
            <person name="Shiraishi A."/>
            <person name="Nakayama K."/>
            <person name="Satake H."/>
        </authorList>
    </citation>
    <scope>NUCLEOTIDE SEQUENCE</scope>
</reference>
<accession>A0ABQ4XRT0</accession>
<proteinExistence type="predicted"/>
<evidence type="ECO:0000313" key="1">
    <source>
        <dbReference type="EMBL" id="GJS68104.1"/>
    </source>
</evidence>
<gene>
    <name evidence="1" type="ORF">Tco_0682669</name>
</gene>